<sequence length="448" mass="47454">MQVIRTDVLVIGAGMAGLTAAARSLDRGSSVVVVERAAAVGGSARYAGYAWTAPTHEVMDEVNPDGDPALRRALVDGFADAIAWIRSLGVECADAVPILRYGTGHQFDTNQYIDECRRRVSADGELFTETETLALLGHNGVVTGAHVRLPDGTELEIESSTTILATGGFQADPGLACEHIHPNAGVMQLRSNPASCGAGLRLAEVVGAATGEPRSGFYGHLVPADVPFRDSGDFVALSLYYSEHALLFNLDNRRFTDETMGDHLTAMRLLDQPESRGLLVADERVYRDWVLGSYVEGAIAVDKFDLAQRRGGRCGMAESLEDFVYLPPEWGYDGAAIAAEIRAVNAAGPAVQPARVHDSAPLDRGPYYVIETRPALTFPFHGIRIDEHGRVLAAAGGIVDGLYAAGSDIGGLYDHAYAGGIAPALVFGLAAADAAATHRHPTPTPQPA</sequence>
<evidence type="ECO:0000256" key="3">
    <source>
        <dbReference type="ARBA" id="ARBA00022827"/>
    </source>
</evidence>
<dbReference type="Gene3D" id="3.50.50.60">
    <property type="entry name" value="FAD/NAD(P)-binding domain"/>
    <property type="match status" value="1"/>
</dbReference>
<dbReference type="InterPro" id="IPR027477">
    <property type="entry name" value="Succ_DH/fumarate_Rdtase_cat_sf"/>
</dbReference>
<dbReference type="SUPFAM" id="SSF56425">
    <property type="entry name" value="Succinate dehydrogenase/fumarate reductase flavoprotein, catalytic domain"/>
    <property type="match status" value="1"/>
</dbReference>
<dbReference type="Pfam" id="PF00890">
    <property type="entry name" value="FAD_binding_2"/>
    <property type="match status" value="1"/>
</dbReference>
<dbReference type="PRINTS" id="PR00411">
    <property type="entry name" value="PNDRDTASEI"/>
</dbReference>
<name>A0ABS6BD22_9NOCA</name>
<keyword evidence="4" id="KW-0560">Oxidoreductase</keyword>
<proteinExistence type="predicted"/>
<organism evidence="6 7">
    <name type="scientific">Nocardia albiluteola</name>
    <dbReference type="NCBI Taxonomy" id="2842303"/>
    <lineage>
        <taxon>Bacteria</taxon>
        <taxon>Bacillati</taxon>
        <taxon>Actinomycetota</taxon>
        <taxon>Actinomycetes</taxon>
        <taxon>Mycobacteriales</taxon>
        <taxon>Nocardiaceae</taxon>
        <taxon>Nocardia</taxon>
    </lineage>
</organism>
<protein>
    <submittedName>
        <fullName evidence="6">FAD-binding protein</fullName>
    </submittedName>
</protein>
<dbReference type="EMBL" id="JAHKNI010000024">
    <property type="protein sequence ID" value="MBU3067665.1"/>
    <property type="molecule type" value="Genomic_DNA"/>
</dbReference>
<reference evidence="6 7" key="1">
    <citation type="submission" date="2021-06" db="EMBL/GenBank/DDBJ databases">
        <title>Actinomycetes sequencing.</title>
        <authorList>
            <person name="Shan Q."/>
        </authorList>
    </citation>
    <scope>NUCLEOTIDE SEQUENCE [LARGE SCALE GENOMIC DNA]</scope>
    <source>
        <strain evidence="6 7">NEAU-G5</strain>
    </source>
</reference>
<dbReference type="SUPFAM" id="SSF51905">
    <property type="entry name" value="FAD/NAD(P)-binding domain"/>
    <property type="match status" value="1"/>
</dbReference>
<keyword evidence="2" id="KW-0285">Flavoprotein</keyword>
<comment type="caution">
    <text evidence="6">The sequence shown here is derived from an EMBL/GenBank/DDBJ whole genome shotgun (WGS) entry which is preliminary data.</text>
</comment>
<dbReference type="InterPro" id="IPR050315">
    <property type="entry name" value="FAD-oxidoreductase_2"/>
</dbReference>
<evidence type="ECO:0000256" key="1">
    <source>
        <dbReference type="ARBA" id="ARBA00001974"/>
    </source>
</evidence>
<feature type="domain" description="FAD-dependent oxidoreductase 2 FAD-binding" evidence="5">
    <location>
        <begin position="7"/>
        <end position="420"/>
    </location>
</feature>
<dbReference type="PANTHER" id="PTHR43400">
    <property type="entry name" value="FUMARATE REDUCTASE"/>
    <property type="match status" value="1"/>
</dbReference>
<evidence type="ECO:0000256" key="2">
    <source>
        <dbReference type="ARBA" id="ARBA00022630"/>
    </source>
</evidence>
<dbReference type="PANTHER" id="PTHR43400:SF7">
    <property type="entry name" value="FAD-DEPENDENT OXIDOREDUCTASE 2 FAD BINDING DOMAIN-CONTAINING PROTEIN"/>
    <property type="match status" value="1"/>
</dbReference>
<evidence type="ECO:0000313" key="7">
    <source>
        <dbReference type="Proteomes" id="UP000733379"/>
    </source>
</evidence>
<keyword evidence="7" id="KW-1185">Reference proteome</keyword>
<dbReference type="RefSeq" id="WP_215923749.1">
    <property type="nucleotide sequence ID" value="NZ_JAHKNI010000024.1"/>
</dbReference>
<dbReference type="Gene3D" id="3.90.700.10">
    <property type="entry name" value="Succinate dehydrogenase/fumarate reductase flavoprotein, catalytic domain"/>
    <property type="match status" value="1"/>
</dbReference>
<evidence type="ECO:0000313" key="6">
    <source>
        <dbReference type="EMBL" id="MBU3067665.1"/>
    </source>
</evidence>
<accession>A0ABS6BD22</accession>
<dbReference type="InterPro" id="IPR003953">
    <property type="entry name" value="FAD-dep_OxRdtase_2_FAD-bd"/>
</dbReference>
<keyword evidence="3" id="KW-0274">FAD</keyword>
<dbReference type="Proteomes" id="UP000733379">
    <property type="component" value="Unassembled WGS sequence"/>
</dbReference>
<comment type="cofactor">
    <cofactor evidence="1">
        <name>FAD</name>
        <dbReference type="ChEBI" id="CHEBI:57692"/>
    </cofactor>
</comment>
<evidence type="ECO:0000259" key="5">
    <source>
        <dbReference type="Pfam" id="PF00890"/>
    </source>
</evidence>
<gene>
    <name evidence="6" type="ORF">KO481_39875</name>
</gene>
<dbReference type="InterPro" id="IPR036188">
    <property type="entry name" value="FAD/NAD-bd_sf"/>
</dbReference>
<evidence type="ECO:0000256" key="4">
    <source>
        <dbReference type="ARBA" id="ARBA00023002"/>
    </source>
</evidence>